<evidence type="ECO:0000256" key="4">
    <source>
        <dbReference type="ARBA" id="ARBA00022801"/>
    </source>
</evidence>
<reference evidence="8 9" key="1">
    <citation type="submission" date="2018-10" db="EMBL/GenBank/DDBJ databases">
        <title>Isolation of pseudouridimycin from Streptomyces albus DSM 40763.</title>
        <authorList>
            <person name="Rosenqvist P."/>
            <person name="Metsae-Ketelae M."/>
            <person name="Virta P."/>
        </authorList>
    </citation>
    <scope>NUCLEOTIDE SEQUENCE [LARGE SCALE GENOMIC DNA]</scope>
    <source>
        <strain evidence="8 9">DSM 40763</strain>
    </source>
</reference>
<dbReference type="NCBIfam" id="NF002895">
    <property type="entry name" value="PRK03381.1"/>
    <property type="match status" value="1"/>
</dbReference>
<dbReference type="PANTHER" id="PTHR47320">
    <property type="entry name" value="BIFUNCTIONAL URIDYLYLTRANSFERASE/URIDYLYL-REMOVING ENZYME"/>
    <property type="match status" value="1"/>
</dbReference>
<dbReference type="CDD" id="cd02116">
    <property type="entry name" value="ACT"/>
    <property type="match status" value="1"/>
</dbReference>
<keyword evidence="4 7" id="KW-0378">Hydrolase</keyword>
<keyword evidence="1 7" id="KW-0808">Transferase</keyword>
<organism evidence="8 9">
    <name type="scientific">Streptomyces albus</name>
    <dbReference type="NCBI Taxonomy" id="1888"/>
    <lineage>
        <taxon>Bacteria</taxon>
        <taxon>Bacillati</taxon>
        <taxon>Actinomycetota</taxon>
        <taxon>Actinomycetes</taxon>
        <taxon>Kitasatosporales</taxon>
        <taxon>Streptomycetaceae</taxon>
        <taxon>Streptomyces</taxon>
    </lineage>
</organism>
<evidence type="ECO:0000256" key="6">
    <source>
        <dbReference type="ARBA" id="ARBA00023268"/>
    </source>
</evidence>
<protein>
    <recommendedName>
        <fullName evidence="7">Bifunctional uridylyltransferase/uridylyl-removing enzyme</fullName>
        <shortName evidence="7">UTase/UR</shortName>
    </recommendedName>
    <alternativeName>
        <fullName evidence="7">Bifunctional [protein-PII] modification enzyme</fullName>
    </alternativeName>
    <alternativeName>
        <fullName evidence="7">Bifunctional nitrogen sensor protein</fullName>
    </alternativeName>
    <domain>
        <recommendedName>
            <fullName evidence="7">[Protein-PII] uridylyltransferase</fullName>
            <shortName evidence="7">PII uridylyltransferase</shortName>
            <shortName evidence="7">UTase</shortName>
            <ecNumber evidence="7">2.7.7.59</ecNumber>
        </recommendedName>
    </domain>
    <domain>
        <recommendedName>
            <fullName evidence="7">[Protein-PII]-UMP uridylyl-removing enzyme</fullName>
            <shortName evidence="7">UR</shortName>
            <ecNumber evidence="7">3.1.4.-</ecNumber>
        </recommendedName>
    </domain>
</protein>
<dbReference type="InterPro" id="IPR010043">
    <property type="entry name" value="UTase/UR"/>
</dbReference>
<keyword evidence="2 7" id="KW-0548">Nucleotidyltransferase</keyword>
<dbReference type="GO" id="GO:0008773">
    <property type="term" value="F:[protein-PII] uridylyltransferase activity"/>
    <property type="evidence" value="ECO:0007669"/>
    <property type="project" value="UniProtKB-UniRule"/>
</dbReference>
<dbReference type="GO" id="GO:0008081">
    <property type="term" value="F:phosphoric diester hydrolase activity"/>
    <property type="evidence" value="ECO:0007669"/>
    <property type="project" value="UniProtKB-UniRule"/>
</dbReference>
<dbReference type="PANTHER" id="PTHR47320:SF1">
    <property type="entry name" value="BIFUNCTIONAL URIDYLYLTRANSFERASE_URIDYLYL-REMOVING ENZYME"/>
    <property type="match status" value="1"/>
</dbReference>
<gene>
    <name evidence="7" type="primary">glnD</name>
    <name evidence="8" type="ORF">D8771_25825</name>
</gene>
<evidence type="ECO:0000256" key="1">
    <source>
        <dbReference type="ARBA" id="ARBA00022679"/>
    </source>
</evidence>
<dbReference type="SUPFAM" id="SSF55021">
    <property type="entry name" value="ACT-like"/>
    <property type="match status" value="1"/>
</dbReference>
<proteinExistence type="inferred from homology"/>
<dbReference type="AlphaFoldDB" id="A0A6C1CE31"/>
<keyword evidence="6 7" id="KW-0511">Multifunctional enzyme</keyword>
<dbReference type="InterPro" id="IPR002912">
    <property type="entry name" value="ACT_dom"/>
</dbReference>
<comment type="catalytic activity">
    <reaction evidence="7">
        <text>[protein-PII]-uridylyl-L-tyrosine + H2O = [protein-PII]-L-tyrosine + UMP + H(+)</text>
        <dbReference type="Rhea" id="RHEA:48600"/>
        <dbReference type="Rhea" id="RHEA-COMP:12147"/>
        <dbReference type="Rhea" id="RHEA-COMP:12148"/>
        <dbReference type="ChEBI" id="CHEBI:15377"/>
        <dbReference type="ChEBI" id="CHEBI:15378"/>
        <dbReference type="ChEBI" id="CHEBI:46858"/>
        <dbReference type="ChEBI" id="CHEBI:57865"/>
        <dbReference type="ChEBI" id="CHEBI:90602"/>
    </reaction>
</comment>
<comment type="similarity">
    <text evidence="7">Belongs to the GlnD family.</text>
</comment>
<comment type="activity regulation">
    <text evidence="7">Uridylyltransferase (UTase) activity is inhibited by glutamine, while glutamine activates uridylyl-removing (UR) activity.</text>
</comment>
<dbReference type="EMBL" id="RCIY01000088">
    <property type="protein sequence ID" value="TGG78197.1"/>
    <property type="molecule type" value="Genomic_DNA"/>
</dbReference>
<comment type="function">
    <text evidence="7">Modifies, by uridylylation and deuridylylation, the PII regulatory proteins (GlnB and homologs), in response to the nitrogen status of the cell that GlnD senses through the glutamine level. Under low glutamine levels, catalyzes the conversion of the PII proteins and UTP to PII-UMP and PPi, while under higher glutamine levels, GlnD hydrolyzes PII-UMP to PII and UMP (deuridylylation). Thus, controls uridylylation state and activity of the PII proteins, and plays an important role in the regulation of nitrogen metabolism.</text>
</comment>
<sequence>MPAHDGDGHGEEYAAARVRLLRNPGLPGPERRRALAALTDRWLAGLFATAAPPAGTALVAVGGYGHGTLCPRSDLDLLLLHDEGVPAGEVAALADRLWYPVWDLGLALDHSVRTPAQSRRAAAHDLKVQLGLLDARHVAGEKELTTALRAAALTQWRSDAATRLPGLRELAAARARRHGDLRYLVEPDLKEARGGLRDLTALRAVAASWLADAPRDGLREAQDALLDIRDALHLTTGRATDRLCLQDQHQVAEALGLPDADALLRHACRSAAVVTHAADVTWREVERVLRPRAVARRAVRLHGLLHAGRPAAGAAPERTPLADGVVAHDGEAALAEGARPDRDPVLPLRAAAAAARAALPLAPAAVRRLARTAPDLPTPWPAQAREHFVALLGAGAAAVPVWEALDAAGLITRLLPEWDHVRCRPQRDPVHRWTVDRHLLECAVRAAALTRRVHRPDLLLTAALLHDIGKGRPGDHADAGAALVRGLAPRLGFDDADTRTLALLVRHHLLLVRTATRRDITDPATLHTVAEAVRSRGTLALLHALTEADALATGPAAWSPWRASLVATLVARVDAVLAGEAVTADPHEGVLGAEDEQLVGEVRRTGCPVLRTADAPGSRGLATWGDADSSGTVGGGGALGSPDSCDLSGADCSSGVELRIALPDRPGALSAVAGLLALHRLTVHAARLRQVPAPPVTADGRAGPATGVLLLTWQVAAHFGTVPGTERLRADLVRVLGGSLDLAARLGAGQETHRGAAFSPPPRVSVVPTASRTATVVEVRAQDARGLLYRVSRVLDEAGVRVRSAHIGTLGGNAVDAFYLTDPHGAPLPEATAARLVRRLEAALC</sequence>
<dbReference type="NCBIfam" id="TIGR01693">
    <property type="entry name" value="UTase_glnD"/>
    <property type="match status" value="1"/>
</dbReference>
<comment type="caution">
    <text evidence="8">The sequence shown here is derived from an EMBL/GenBank/DDBJ whole genome shotgun (WGS) entry which is preliminary data.</text>
</comment>
<evidence type="ECO:0000256" key="5">
    <source>
        <dbReference type="ARBA" id="ARBA00022842"/>
    </source>
</evidence>
<dbReference type="SUPFAM" id="SSF81301">
    <property type="entry name" value="Nucleotidyltransferase"/>
    <property type="match status" value="1"/>
</dbReference>
<dbReference type="CDD" id="cd04899">
    <property type="entry name" value="ACT_ACR-UUR-like_2"/>
    <property type="match status" value="1"/>
</dbReference>
<accession>A0A6C1CE31</accession>
<evidence type="ECO:0000313" key="9">
    <source>
        <dbReference type="Proteomes" id="UP000298111"/>
    </source>
</evidence>
<dbReference type="InterPro" id="IPR006674">
    <property type="entry name" value="HD_domain"/>
</dbReference>
<dbReference type="PROSITE" id="PS51831">
    <property type="entry name" value="HD"/>
    <property type="match status" value="1"/>
</dbReference>
<comment type="catalytic activity">
    <reaction evidence="7">
        <text>[protein-PII]-L-tyrosine + UTP = [protein-PII]-uridylyl-L-tyrosine + diphosphate</text>
        <dbReference type="Rhea" id="RHEA:13673"/>
        <dbReference type="Rhea" id="RHEA-COMP:12147"/>
        <dbReference type="Rhea" id="RHEA-COMP:12148"/>
        <dbReference type="ChEBI" id="CHEBI:33019"/>
        <dbReference type="ChEBI" id="CHEBI:46398"/>
        <dbReference type="ChEBI" id="CHEBI:46858"/>
        <dbReference type="ChEBI" id="CHEBI:90602"/>
        <dbReference type="EC" id="2.7.7.59"/>
    </reaction>
</comment>
<comment type="caution">
    <text evidence="7">Lacks conserved residue(s) required for the propagation of feature annotation.</text>
</comment>
<dbReference type="InterPro" id="IPR045865">
    <property type="entry name" value="ACT-like_dom_sf"/>
</dbReference>
<dbReference type="InterPro" id="IPR043519">
    <property type="entry name" value="NT_sf"/>
</dbReference>
<evidence type="ECO:0000313" key="8">
    <source>
        <dbReference type="EMBL" id="TGG78197.1"/>
    </source>
</evidence>
<dbReference type="SUPFAM" id="SSF109604">
    <property type="entry name" value="HD-domain/PDEase-like"/>
    <property type="match status" value="1"/>
</dbReference>
<comment type="domain">
    <text evidence="7">Has four distinct domains: an N-terminal nucleotidyltransferase (NT) domain responsible for UTase activity, a central HD domain that encodes UR activity, and two C-terminal ACT domains that seem to have a role in glutamine sensing.</text>
</comment>
<name>A0A6C1CE31_9ACTN</name>
<evidence type="ECO:0000256" key="7">
    <source>
        <dbReference type="HAMAP-Rule" id="MF_00277"/>
    </source>
</evidence>
<evidence type="ECO:0000256" key="2">
    <source>
        <dbReference type="ARBA" id="ARBA00022695"/>
    </source>
</evidence>
<dbReference type="PROSITE" id="PS51671">
    <property type="entry name" value="ACT"/>
    <property type="match status" value="2"/>
</dbReference>
<feature type="region of interest" description="Uridylyltransferase" evidence="7">
    <location>
        <begin position="1"/>
        <end position="320"/>
    </location>
</feature>
<dbReference type="Pfam" id="PF08335">
    <property type="entry name" value="GlnD_UR_UTase"/>
    <property type="match status" value="1"/>
</dbReference>
<dbReference type="Pfam" id="PF01966">
    <property type="entry name" value="HD"/>
    <property type="match status" value="1"/>
</dbReference>
<evidence type="ECO:0000256" key="3">
    <source>
        <dbReference type="ARBA" id="ARBA00022737"/>
    </source>
</evidence>
<dbReference type="SMART" id="SM00471">
    <property type="entry name" value="HDc"/>
    <property type="match status" value="1"/>
</dbReference>
<dbReference type="InterPro" id="IPR003607">
    <property type="entry name" value="HD/PDEase_dom"/>
</dbReference>
<dbReference type="EC" id="3.1.4.-" evidence="7"/>
<dbReference type="PIRSF" id="PIRSF006288">
    <property type="entry name" value="PII_uridyltransf"/>
    <property type="match status" value="1"/>
</dbReference>
<keyword evidence="5 7" id="KW-0460">Magnesium</keyword>
<dbReference type="GO" id="GO:0006808">
    <property type="term" value="P:regulation of nitrogen utilization"/>
    <property type="evidence" value="ECO:0007669"/>
    <property type="project" value="UniProtKB-UniRule"/>
</dbReference>
<comment type="cofactor">
    <cofactor evidence="7">
        <name>Mg(2+)</name>
        <dbReference type="ChEBI" id="CHEBI:18420"/>
    </cofactor>
</comment>
<dbReference type="InterPro" id="IPR013546">
    <property type="entry name" value="PII_UdlTrfase/GS_AdlTrfase"/>
</dbReference>
<dbReference type="HAMAP" id="MF_00277">
    <property type="entry name" value="PII_uridylyl_transf"/>
    <property type="match status" value="1"/>
</dbReference>
<dbReference type="Gene3D" id="1.10.3090.10">
    <property type="entry name" value="cca-adding enzyme, domain 2"/>
    <property type="match status" value="1"/>
</dbReference>
<keyword evidence="3" id="KW-0677">Repeat</keyword>
<dbReference type="SUPFAM" id="SSF81593">
    <property type="entry name" value="Nucleotidyltransferase substrate binding subunit/domain"/>
    <property type="match status" value="1"/>
</dbReference>
<dbReference type="EC" id="2.7.7.59" evidence="7"/>
<dbReference type="Proteomes" id="UP000298111">
    <property type="component" value="Unassembled WGS sequence"/>
</dbReference>